<proteinExistence type="predicted"/>
<evidence type="ECO:0000256" key="1">
    <source>
        <dbReference type="SAM" id="MobiDB-lite"/>
    </source>
</evidence>
<dbReference type="Proteomes" id="UP000018144">
    <property type="component" value="Unassembled WGS sequence"/>
</dbReference>
<gene>
    <name evidence="3" type="ORF">PCON_09294</name>
</gene>
<organism evidence="3 4">
    <name type="scientific">Pyronema omphalodes (strain CBS 100304)</name>
    <name type="common">Pyronema confluens</name>
    <dbReference type="NCBI Taxonomy" id="1076935"/>
    <lineage>
        <taxon>Eukaryota</taxon>
        <taxon>Fungi</taxon>
        <taxon>Dikarya</taxon>
        <taxon>Ascomycota</taxon>
        <taxon>Pezizomycotina</taxon>
        <taxon>Pezizomycetes</taxon>
        <taxon>Pezizales</taxon>
        <taxon>Pyronemataceae</taxon>
        <taxon>Pyronema</taxon>
    </lineage>
</organism>
<keyword evidence="2" id="KW-0812">Transmembrane</keyword>
<sequence>MEANEHLGLESHTRARRLRRSCIWDFVAVKRQIKPEDTLVSNKDLAIANMIMTPLILLKWGFLNLLHLFLGRFDKTMAICLTLFNFLSEWIIFPFAINVSFKHIAAVLIYGTRQLLSDGLYRVVKILSLAGQQNREGSRSEDAMEAQASTRSYGNKI</sequence>
<name>U4L234_PYROM</name>
<keyword evidence="2" id="KW-1133">Transmembrane helix</keyword>
<feature type="compositionally biased region" description="Polar residues" evidence="1">
    <location>
        <begin position="147"/>
        <end position="157"/>
    </location>
</feature>
<keyword evidence="2" id="KW-0472">Membrane</keyword>
<protein>
    <submittedName>
        <fullName evidence="3">Uncharacterized protein</fullName>
    </submittedName>
</protein>
<evidence type="ECO:0000313" key="3">
    <source>
        <dbReference type="EMBL" id="CCX09701.1"/>
    </source>
</evidence>
<reference evidence="3 4" key="1">
    <citation type="journal article" date="2013" name="PLoS Genet.">
        <title>The genome and development-dependent transcriptomes of Pyronema confluens: a window into fungal evolution.</title>
        <authorList>
            <person name="Traeger S."/>
            <person name="Altegoer F."/>
            <person name="Freitag M."/>
            <person name="Gabaldon T."/>
            <person name="Kempken F."/>
            <person name="Kumar A."/>
            <person name="Marcet-Houben M."/>
            <person name="Poggeler S."/>
            <person name="Stajich J.E."/>
            <person name="Nowrousian M."/>
        </authorList>
    </citation>
    <scope>NUCLEOTIDE SEQUENCE [LARGE SCALE GENOMIC DNA]</scope>
    <source>
        <strain evidence="4">CBS 100304</strain>
        <tissue evidence="3">Vegetative mycelium</tissue>
    </source>
</reference>
<feature type="transmembrane region" description="Helical" evidence="2">
    <location>
        <begin position="45"/>
        <end position="66"/>
    </location>
</feature>
<feature type="region of interest" description="Disordered" evidence="1">
    <location>
        <begin position="138"/>
        <end position="157"/>
    </location>
</feature>
<accession>U4L234</accession>
<dbReference type="AlphaFoldDB" id="U4L234"/>
<dbReference type="EMBL" id="HF935493">
    <property type="protein sequence ID" value="CCX09701.1"/>
    <property type="molecule type" value="Genomic_DNA"/>
</dbReference>
<evidence type="ECO:0000313" key="4">
    <source>
        <dbReference type="Proteomes" id="UP000018144"/>
    </source>
</evidence>
<keyword evidence="4" id="KW-1185">Reference proteome</keyword>
<evidence type="ECO:0000256" key="2">
    <source>
        <dbReference type="SAM" id="Phobius"/>
    </source>
</evidence>